<sequence>MIDQVQTNYSFDLRISLRVSMTRTIHPNASLSTSVRIIFVQLLSLPFVRFTLEPVTRRQSFVFVSTAVRVRVVIDTIE</sequence>
<evidence type="ECO:0000313" key="2">
    <source>
        <dbReference type="Proteomes" id="UP001140949"/>
    </source>
</evidence>
<reference evidence="1" key="2">
    <citation type="submission" date="2023-04" db="EMBL/GenBank/DDBJ databases">
        <authorList>
            <person name="Bruccoleri R.E."/>
            <person name="Oakeley E.J."/>
            <person name="Faust A.-M."/>
            <person name="Dessus-Babus S."/>
            <person name="Altorfer M."/>
            <person name="Burckhardt D."/>
            <person name="Oertli M."/>
            <person name="Naumann U."/>
            <person name="Petersen F."/>
            <person name="Wong J."/>
        </authorList>
    </citation>
    <scope>NUCLEOTIDE SEQUENCE</scope>
    <source>
        <strain evidence="1">GSM-AAB239-AS_SAM_17_03QT</strain>
        <tissue evidence="1">Leaf</tissue>
    </source>
</reference>
<dbReference type="Proteomes" id="UP001140949">
    <property type="component" value="Unassembled WGS sequence"/>
</dbReference>
<dbReference type="AlphaFoldDB" id="A0AAX6FTU1"/>
<gene>
    <name evidence="1" type="ORF">M6B38_401915</name>
</gene>
<proteinExistence type="predicted"/>
<comment type="caution">
    <text evidence="1">The sequence shown here is derived from an EMBL/GenBank/DDBJ whole genome shotgun (WGS) entry which is preliminary data.</text>
</comment>
<keyword evidence="2" id="KW-1185">Reference proteome</keyword>
<dbReference type="EMBL" id="JANAVB010026199">
    <property type="protein sequence ID" value="KAJ6819391.1"/>
    <property type="molecule type" value="Genomic_DNA"/>
</dbReference>
<evidence type="ECO:0000313" key="1">
    <source>
        <dbReference type="EMBL" id="KAJ6819391.1"/>
    </source>
</evidence>
<accession>A0AAX6FTU1</accession>
<organism evidence="1 2">
    <name type="scientific">Iris pallida</name>
    <name type="common">Sweet iris</name>
    <dbReference type="NCBI Taxonomy" id="29817"/>
    <lineage>
        <taxon>Eukaryota</taxon>
        <taxon>Viridiplantae</taxon>
        <taxon>Streptophyta</taxon>
        <taxon>Embryophyta</taxon>
        <taxon>Tracheophyta</taxon>
        <taxon>Spermatophyta</taxon>
        <taxon>Magnoliopsida</taxon>
        <taxon>Liliopsida</taxon>
        <taxon>Asparagales</taxon>
        <taxon>Iridaceae</taxon>
        <taxon>Iridoideae</taxon>
        <taxon>Irideae</taxon>
        <taxon>Iris</taxon>
    </lineage>
</organism>
<protein>
    <submittedName>
        <fullName evidence="1">Uncharacterized protein</fullName>
    </submittedName>
</protein>
<reference evidence="1" key="1">
    <citation type="journal article" date="2023" name="GigaByte">
        <title>Genome assembly of the bearded iris, Iris pallida Lam.</title>
        <authorList>
            <person name="Bruccoleri R.E."/>
            <person name="Oakeley E.J."/>
            <person name="Faust A.M.E."/>
            <person name="Altorfer M."/>
            <person name="Dessus-Babus S."/>
            <person name="Burckhardt D."/>
            <person name="Oertli M."/>
            <person name="Naumann U."/>
            <person name="Petersen F."/>
            <person name="Wong J."/>
        </authorList>
    </citation>
    <scope>NUCLEOTIDE SEQUENCE</scope>
    <source>
        <strain evidence="1">GSM-AAB239-AS_SAM_17_03QT</strain>
    </source>
</reference>
<name>A0AAX6FTU1_IRIPA</name>